<feature type="transmembrane region" description="Helical" evidence="1">
    <location>
        <begin position="12"/>
        <end position="31"/>
    </location>
</feature>
<sequence>MKRSRSSESQIMAILGQICLLMNCVVTIVSINSYRYKCYSRLAVWPHL</sequence>
<name>A0AAX2I1B9_YERPE</name>
<keyword evidence="1" id="KW-0812">Transmembrane</keyword>
<dbReference type="AlphaFoldDB" id="A0AAX2I1B9"/>
<dbReference type="KEGG" id="ypw:CH59_880"/>
<evidence type="ECO:0000313" key="2">
    <source>
        <dbReference type="EMBL" id="SQA43128.1"/>
    </source>
</evidence>
<evidence type="ECO:0000313" key="3">
    <source>
        <dbReference type="Proteomes" id="UP000251879"/>
    </source>
</evidence>
<protein>
    <submittedName>
        <fullName evidence="2">Uncharacterized protein</fullName>
    </submittedName>
</protein>
<dbReference type="EMBL" id="UAVH01000006">
    <property type="protein sequence ID" value="SQA43128.1"/>
    <property type="molecule type" value="Genomic_DNA"/>
</dbReference>
<proteinExistence type="predicted"/>
<dbReference type="KEGG" id="ypv:BZ15_2590"/>
<evidence type="ECO:0000256" key="1">
    <source>
        <dbReference type="SAM" id="Phobius"/>
    </source>
</evidence>
<keyword evidence="1" id="KW-0472">Membrane</keyword>
<dbReference type="Proteomes" id="UP000251879">
    <property type="component" value="Unassembled WGS sequence"/>
</dbReference>
<comment type="caution">
    <text evidence="2">The sequence shown here is derived from an EMBL/GenBank/DDBJ whole genome shotgun (WGS) entry which is preliminary data.</text>
</comment>
<organism evidence="2 3">
    <name type="scientific">Yersinia pestis</name>
    <dbReference type="NCBI Taxonomy" id="632"/>
    <lineage>
        <taxon>Bacteria</taxon>
        <taxon>Pseudomonadati</taxon>
        <taxon>Pseudomonadota</taxon>
        <taxon>Gammaproteobacteria</taxon>
        <taxon>Enterobacterales</taxon>
        <taxon>Yersiniaceae</taxon>
        <taxon>Yersinia</taxon>
    </lineage>
</organism>
<keyword evidence="1" id="KW-1133">Transmembrane helix</keyword>
<gene>
    <name evidence="2" type="ORF">NCTC5923_02169</name>
</gene>
<dbReference type="KEGG" id="ypl:CH46_4162"/>
<accession>A0AAX2I1B9</accession>
<reference evidence="2 3" key="1">
    <citation type="submission" date="2018-06" db="EMBL/GenBank/DDBJ databases">
        <authorList>
            <consortium name="Pathogen Informatics"/>
            <person name="Doyle S."/>
        </authorList>
    </citation>
    <scope>NUCLEOTIDE SEQUENCE [LARGE SCALE GENOMIC DNA]</scope>
    <source>
        <strain evidence="2 3">NCTC5923</strain>
    </source>
</reference>
<dbReference type="KEGG" id="ypj:CH55_3557"/>